<evidence type="ECO:0000313" key="2">
    <source>
        <dbReference type="EMBL" id="ARD20812.1"/>
    </source>
</evidence>
<reference evidence="2 3" key="1">
    <citation type="submission" date="2017-03" db="EMBL/GenBank/DDBJ databases">
        <title>Genome sequencing of Shewanella japonica KCTC 22435.</title>
        <authorList>
            <person name="Kim K.M."/>
        </authorList>
    </citation>
    <scope>NUCLEOTIDE SEQUENCE [LARGE SCALE GENOMIC DNA]</scope>
    <source>
        <strain evidence="2 3">KCTC 22435</strain>
    </source>
</reference>
<accession>A0ABM6JHV2</accession>
<dbReference type="EMBL" id="CP020472">
    <property type="protein sequence ID" value="ARD20812.1"/>
    <property type="molecule type" value="Genomic_DNA"/>
</dbReference>
<organism evidence="2 3">
    <name type="scientific">Shewanella japonica</name>
    <dbReference type="NCBI Taxonomy" id="93973"/>
    <lineage>
        <taxon>Bacteria</taxon>
        <taxon>Pseudomonadati</taxon>
        <taxon>Pseudomonadota</taxon>
        <taxon>Gammaproteobacteria</taxon>
        <taxon>Alteromonadales</taxon>
        <taxon>Shewanellaceae</taxon>
        <taxon>Shewanella</taxon>
    </lineage>
</organism>
<proteinExistence type="predicted"/>
<feature type="chain" id="PRO_5045273151" description="DUF4397 domain-containing protein" evidence="1">
    <location>
        <begin position="21"/>
        <end position="455"/>
    </location>
</feature>
<gene>
    <name evidence="2" type="ORF">SJ2017_0472</name>
</gene>
<name>A0ABM6JHV2_9GAMM</name>
<dbReference type="RefSeq" id="WP_080914751.1">
    <property type="nucleotide sequence ID" value="NZ_CP020472.1"/>
</dbReference>
<sequence length="455" mass="51151">MFNKNVCSLMMVCLGSVSLAACDSIDGSSDDDSDSVAYVQFYNASADSTATSLVLDDYQYTDVEFGDAMPRYGYDTGSVDMEIYGLDEYEDTVSIYSQTIILSNEANHLYVLYGDYVSPELLDIEYDRSDMDDINDDEDSDDSKMQVLVANVTSEDNAYDAYISLDSDSYQDATMIGSINYGGYTSELMLNTDEYIIYLTEQGTDNVVYTTDSMSLTSETVYKFVLRNSFGSGDLKITLDSVDSTSTPVTYTNIDSTADFRVFNGLEDTTLDIDVVSKLESHYLKDITPFTTSEYSQTGFNDYGVTVTNAETSEVILDNVLVTFNQDDIRTLLLYRDDTVKGMVIEHDLRPRAYEYNVDVANLSQDYDDVIVYFVSSTETIESAQYTIENLDFEEQDSLVMPQDDYEINVVYESDNGTQTLLYQSDLISFDGDTNYSFVLTQDSQSQFGYTLHQL</sequence>
<evidence type="ECO:0000313" key="3">
    <source>
        <dbReference type="Proteomes" id="UP000191820"/>
    </source>
</evidence>
<protein>
    <recommendedName>
        <fullName evidence="4">DUF4397 domain-containing protein</fullName>
    </recommendedName>
</protein>
<keyword evidence="3" id="KW-1185">Reference proteome</keyword>
<feature type="signal peptide" evidence="1">
    <location>
        <begin position="1"/>
        <end position="20"/>
    </location>
</feature>
<keyword evidence="1" id="KW-0732">Signal</keyword>
<dbReference type="Proteomes" id="UP000191820">
    <property type="component" value="Chromosome"/>
</dbReference>
<evidence type="ECO:0008006" key="4">
    <source>
        <dbReference type="Google" id="ProtNLM"/>
    </source>
</evidence>
<evidence type="ECO:0000256" key="1">
    <source>
        <dbReference type="SAM" id="SignalP"/>
    </source>
</evidence>
<dbReference type="PROSITE" id="PS51257">
    <property type="entry name" value="PROKAR_LIPOPROTEIN"/>
    <property type="match status" value="1"/>
</dbReference>